<keyword evidence="5 16" id="KW-0812">Transmembrane</keyword>
<evidence type="ECO:0000256" key="6">
    <source>
        <dbReference type="ARBA" id="ARBA00022844"/>
    </source>
</evidence>
<evidence type="ECO:0000256" key="16">
    <source>
        <dbReference type="SAM" id="Phobius"/>
    </source>
</evidence>
<organismHost>
    <name type="scientific">Homo sapiens</name>
    <name type="common">Human</name>
    <dbReference type="NCBI Taxonomy" id="9606"/>
</organismHost>
<dbReference type="GO" id="GO:0019031">
    <property type="term" value="C:viral envelope"/>
    <property type="evidence" value="ECO:0007669"/>
    <property type="project" value="UniProtKB-KW"/>
</dbReference>
<evidence type="ECO:0000256" key="3">
    <source>
        <dbReference type="ARBA" id="ARBA00022521"/>
    </source>
</evidence>
<keyword evidence="18" id="KW-1185">Reference proteome</keyword>
<comment type="function">
    <text evidence="13">Component of the entry fusion complex (EFC), which consists of 11 proteins. During cell infection, this complex mediates entry of the virion core into the host cytoplasm by a two-step mechanism consisting of lipid mixing of the viral and cellular membranes and subsequent pore formation.</text>
</comment>
<protein>
    <recommendedName>
        <fullName evidence="15">Entry-fusion complex protein OPG086</fullName>
    </recommendedName>
</protein>
<reference evidence="17 18" key="1">
    <citation type="journal article" date="1995" name="J. Gen. Virol.">
        <title>Identification and characterization of the thymidine kinase gene of Yaba virus.</title>
        <authorList>
            <person name="Amano H."/>
            <person name="Ueda Y."/>
            <person name="Miyamura T."/>
        </authorList>
    </citation>
    <scope>NUCLEOTIDE SEQUENCE [LARGE SCALE GENOMIC DNA]</scope>
    <source>
        <strain evidence="18">VR587</strain>
    </source>
</reference>
<dbReference type="GO" id="GO:0019064">
    <property type="term" value="P:fusion of virus membrane with host plasma membrane"/>
    <property type="evidence" value="ECO:0007669"/>
    <property type="project" value="UniProtKB-KW"/>
</dbReference>
<organismHost>
    <name type="scientific">Macaca</name>
    <name type="common">macaques</name>
    <dbReference type="NCBI Taxonomy" id="9539"/>
</organismHost>
<evidence type="ECO:0000256" key="1">
    <source>
        <dbReference type="ARBA" id="ARBA00004381"/>
    </source>
</evidence>
<keyword evidence="9" id="KW-0735">Signal-anchor</keyword>
<evidence type="ECO:0000256" key="7">
    <source>
        <dbReference type="ARBA" id="ARBA00022879"/>
    </source>
</evidence>
<accession>Q6TUW2</accession>
<dbReference type="RefSeq" id="NP_938306.1">
    <property type="nucleotide sequence ID" value="NC_005179.1"/>
</dbReference>
<keyword evidence="8" id="KW-0426">Late protein</keyword>
<dbReference type="GO" id="GO:0055036">
    <property type="term" value="C:virion membrane"/>
    <property type="evidence" value="ECO:0007669"/>
    <property type="project" value="UniProtKB-SubCell"/>
</dbReference>
<sequence>MASLLTNLLFFIVFIIIAYCINYYPTNKLQMAVKNLNYEYEVRKQQDTNFPQKLNTIIFSDKEEFISDNVRAYYNASTGTVAVLTSSKKLLFNVNFDDDVSALLPILLLSK</sequence>
<dbReference type="Pfam" id="PF06129">
    <property type="entry name" value="Chordopox_G3"/>
    <property type="match status" value="1"/>
</dbReference>
<evidence type="ECO:0000256" key="15">
    <source>
        <dbReference type="ARBA" id="ARBA00034891"/>
    </source>
</evidence>
<evidence type="ECO:0000256" key="9">
    <source>
        <dbReference type="ARBA" id="ARBA00022968"/>
    </source>
</evidence>
<dbReference type="GeneID" id="2943629"/>
<keyword evidence="2" id="KW-1168">Fusion of virus membrane with host membrane</keyword>
<evidence type="ECO:0000313" key="18">
    <source>
        <dbReference type="Proteomes" id="UP000008596"/>
    </source>
</evidence>
<keyword evidence="10 16" id="KW-1133">Transmembrane helix</keyword>
<evidence type="ECO:0000256" key="14">
    <source>
        <dbReference type="ARBA" id="ARBA00034771"/>
    </source>
</evidence>
<evidence type="ECO:0000256" key="5">
    <source>
        <dbReference type="ARBA" id="ARBA00022692"/>
    </source>
</evidence>
<dbReference type="GO" id="GO:0046718">
    <property type="term" value="P:symbiont entry into host cell"/>
    <property type="evidence" value="ECO:0007669"/>
    <property type="project" value="UniProtKB-KW"/>
</dbReference>
<comment type="similarity">
    <text evidence="14">Belongs to the orthopoxvirus OPG086 family.</text>
</comment>
<feature type="transmembrane region" description="Helical" evidence="16">
    <location>
        <begin position="6"/>
        <end position="24"/>
    </location>
</feature>
<evidence type="ECO:0000256" key="12">
    <source>
        <dbReference type="ARBA" id="ARBA00023296"/>
    </source>
</evidence>
<keyword evidence="3" id="KW-1169">Fusion of virus membrane with host cell membrane</keyword>
<reference evidence="17 18" key="2">
    <citation type="journal article" date="2003" name="J. Virol.">
        <title>Complete genomic sequence and comparative analysis of the tumorigenic poxvirus Yaba monkey tumor virus.</title>
        <authorList>
            <person name="Brunetti C.R."/>
            <person name="Amano H."/>
            <person name="Ueda Y."/>
            <person name="Qin J."/>
            <person name="Miyamura T."/>
            <person name="Suzuki T."/>
            <person name="Li X."/>
            <person name="Barrett J.W."/>
            <person name="McFadden G."/>
        </authorList>
    </citation>
    <scope>NUCLEOTIDE SEQUENCE [LARGE SCALE GENOMIC DNA]</scope>
    <source>
        <strain evidence="18">VR587</strain>
    </source>
</reference>
<organism evidence="17 18">
    <name type="scientific">Yaba monkey tumor virus (strain VR587)</name>
    <name type="common">YMTV</name>
    <dbReference type="NCBI Taxonomy" id="928314"/>
    <lineage>
        <taxon>Viruses</taxon>
        <taxon>Varidnaviria</taxon>
        <taxon>Bamfordvirae</taxon>
        <taxon>Nucleocytoviricota</taxon>
        <taxon>Pokkesviricetes</taxon>
        <taxon>Chitovirales</taxon>
        <taxon>Poxviridae</taxon>
        <taxon>Chordopoxvirinae</taxon>
        <taxon>Yatapoxvirus</taxon>
        <taxon>Yatapoxvirus yabapox</taxon>
        <taxon>Yaba monkey tumor virus</taxon>
    </lineage>
</organism>
<keyword evidence="11 16" id="KW-0472">Membrane</keyword>
<proteinExistence type="inferred from homology"/>
<dbReference type="Proteomes" id="UP000008596">
    <property type="component" value="Segment"/>
</dbReference>
<keyword evidence="6" id="KW-0946">Virion</keyword>
<evidence type="ECO:0000256" key="10">
    <source>
        <dbReference type="ARBA" id="ARBA00022989"/>
    </source>
</evidence>
<organismHost>
    <name type="scientific">Erythrocebus patas</name>
    <name type="common">Red guenon</name>
    <name type="synonym">Cercopithecus patas</name>
    <dbReference type="NCBI Taxonomy" id="9538"/>
</organismHost>
<evidence type="ECO:0000313" key="17">
    <source>
        <dbReference type="EMBL" id="AAR07407.1"/>
    </source>
</evidence>
<dbReference type="EMBL" id="AY386371">
    <property type="protein sequence ID" value="AAR07407.1"/>
    <property type="molecule type" value="Genomic_DNA"/>
</dbReference>
<keyword evidence="4" id="KW-1162">Viral penetration into host cytoplasm</keyword>
<dbReference type="KEGG" id="vg:2943629"/>
<name>Q6TUW2_YMTV5</name>
<dbReference type="InterPro" id="IPR010367">
    <property type="entry name" value="Poxvirus_G3"/>
</dbReference>
<keyword evidence="7" id="KW-0261">Viral envelope protein</keyword>
<organismHost>
    <name type="scientific">Papio hamadryas</name>
    <name type="common">Hamadryas baboon</name>
    <dbReference type="NCBI Taxonomy" id="9557"/>
</organismHost>
<keyword evidence="12" id="KW-1160">Virus entry into host cell</keyword>
<evidence type="ECO:0000256" key="11">
    <source>
        <dbReference type="ARBA" id="ARBA00023136"/>
    </source>
</evidence>
<evidence type="ECO:0000256" key="13">
    <source>
        <dbReference type="ARBA" id="ARBA00034668"/>
    </source>
</evidence>
<evidence type="ECO:0000256" key="8">
    <source>
        <dbReference type="ARBA" id="ARBA00022921"/>
    </source>
</evidence>
<evidence type="ECO:0000256" key="4">
    <source>
        <dbReference type="ARBA" id="ARBA00022595"/>
    </source>
</evidence>
<evidence type="ECO:0000256" key="2">
    <source>
        <dbReference type="ARBA" id="ARBA00022506"/>
    </source>
</evidence>
<reference evidence="17 18" key="3">
    <citation type="journal article" date="2003" name="Proc. Natl. Acad. Sci. U.S.A.">
        <title>A secreted high-affinity inhibitor of human TNF from Tanapox virus.</title>
        <authorList>
            <person name="Brunetti C.R."/>
            <person name="Paulose-Murphy M."/>
            <person name="Singh R."/>
            <person name="Qin J."/>
            <person name="Barrett J.W."/>
            <person name="Tardivel A."/>
            <person name="Schneider P."/>
            <person name="Essani K."/>
            <person name="McFadden G."/>
        </authorList>
    </citation>
    <scope>NUCLEOTIDE SEQUENCE [LARGE SCALE GENOMIC DNA]</scope>
    <source>
        <strain evidence="18">VR587</strain>
    </source>
</reference>
<comment type="subcellular location">
    <subcellularLocation>
        <location evidence="1">Virion membrane</location>
        <topology evidence="1">Single-pass membrane protein</topology>
    </subcellularLocation>
</comment>